<dbReference type="InterPro" id="IPR011990">
    <property type="entry name" value="TPR-like_helical_dom_sf"/>
</dbReference>
<dbReference type="AlphaFoldDB" id="A0A8J5N6G7"/>
<name>A0A8J5N6G7_HOMAM</name>
<keyword evidence="7" id="KW-1185">Reference proteome</keyword>
<comment type="caution">
    <text evidence="6">The sequence shown here is derived from an EMBL/GenBank/DDBJ whole genome shotgun (WGS) entry which is preliminary data.</text>
</comment>
<dbReference type="PANTHER" id="PTHR14699">
    <property type="entry name" value="STI2 PROTEIN-RELATED"/>
    <property type="match status" value="1"/>
</dbReference>
<dbReference type="PROSITE" id="PS50005">
    <property type="entry name" value="TPR"/>
    <property type="match status" value="1"/>
</dbReference>
<dbReference type="SUPFAM" id="SSF48452">
    <property type="entry name" value="TPR-like"/>
    <property type="match status" value="1"/>
</dbReference>
<evidence type="ECO:0000256" key="4">
    <source>
        <dbReference type="PROSITE-ProRule" id="PRU00339"/>
    </source>
</evidence>
<comment type="similarity">
    <text evidence="1">Belongs to the TTC21 family.</text>
</comment>
<feature type="domain" description="Tetratricopeptide repeat protein 21A/21B fourth ARM" evidence="5">
    <location>
        <begin position="15"/>
        <end position="49"/>
    </location>
</feature>
<reference evidence="6" key="1">
    <citation type="journal article" date="2021" name="Sci. Adv.">
        <title>The American lobster genome reveals insights on longevity, neural, and immune adaptations.</title>
        <authorList>
            <person name="Polinski J.M."/>
            <person name="Zimin A.V."/>
            <person name="Clark K.F."/>
            <person name="Kohn A.B."/>
            <person name="Sadowski N."/>
            <person name="Timp W."/>
            <person name="Ptitsyn A."/>
            <person name="Khanna P."/>
            <person name="Romanova D.Y."/>
            <person name="Williams P."/>
            <person name="Greenwood S.J."/>
            <person name="Moroz L.L."/>
            <person name="Walt D.R."/>
            <person name="Bodnar A.G."/>
        </authorList>
    </citation>
    <scope>NUCLEOTIDE SEQUENCE</scope>
    <source>
        <strain evidence="6">GMGI-L3</strain>
    </source>
</reference>
<dbReference type="PANTHER" id="PTHR14699:SF0">
    <property type="entry name" value="TETRATRICOPEPTIDE REPEAT PROTEIN 21 HOMOLOG"/>
    <property type="match status" value="1"/>
</dbReference>
<dbReference type="Proteomes" id="UP000747542">
    <property type="component" value="Unassembled WGS sequence"/>
</dbReference>
<dbReference type="InterPro" id="IPR056836">
    <property type="entry name" value="ARM_TT21_4th"/>
</dbReference>
<evidence type="ECO:0000256" key="1">
    <source>
        <dbReference type="ARBA" id="ARBA00010935"/>
    </source>
</evidence>
<dbReference type="GO" id="GO:0035721">
    <property type="term" value="P:intraciliary retrograde transport"/>
    <property type="evidence" value="ECO:0007669"/>
    <property type="project" value="TreeGrafter"/>
</dbReference>
<evidence type="ECO:0000259" key="5">
    <source>
        <dbReference type="Pfam" id="PF25068"/>
    </source>
</evidence>
<gene>
    <name evidence="6" type="primary">Ttc21B-L</name>
    <name evidence="6" type="ORF">Hamer_G030115</name>
</gene>
<evidence type="ECO:0000313" key="6">
    <source>
        <dbReference type="EMBL" id="KAG7173980.1"/>
    </source>
</evidence>
<dbReference type="GO" id="GO:0005929">
    <property type="term" value="C:cilium"/>
    <property type="evidence" value="ECO:0007669"/>
    <property type="project" value="GOC"/>
</dbReference>
<dbReference type="InterPro" id="IPR040364">
    <property type="entry name" value="TTC21A/TTC21B"/>
</dbReference>
<dbReference type="EMBL" id="JAHLQT010008293">
    <property type="protein sequence ID" value="KAG7173980.1"/>
    <property type="molecule type" value="Genomic_DNA"/>
</dbReference>
<proteinExistence type="inferred from homology"/>
<dbReference type="Pfam" id="PF25068">
    <property type="entry name" value="ARM_TT21_4th"/>
    <property type="match status" value="1"/>
</dbReference>
<dbReference type="GO" id="GO:0030991">
    <property type="term" value="C:intraciliary transport particle A"/>
    <property type="evidence" value="ECO:0007669"/>
    <property type="project" value="TreeGrafter"/>
</dbReference>
<organism evidence="6 7">
    <name type="scientific">Homarus americanus</name>
    <name type="common">American lobster</name>
    <dbReference type="NCBI Taxonomy" id="6706"/>
    <lineage>
        <taxon>Eukaryota</taxon>
        <taxon>Metazoa</taxon>
        <taxon>Ecdysozoa</taxon>
        <taxon>Arthropoda</taxon>
        <taxon>Crustacea</taxon>
        <taxon>Multicrustacea</taxon>
        <taxon>Malacostraca</taxon>
        <taxon>Eumalacostraca</taxon>
        <taxon>Eucarida</taxon>
        <taxon>Decapoda</taxon>
        <taxon>Pleocyemata</taxon>
        <taxon>Astacidea</taxon>
        <taxon>Nephropoidea</taxon>
        <taxon>Nephropidae</taxon>
        <taxon>Homarus</taxon>
    </lineage>
</organism>
<feature type="non-terminal residue" evidence="6">
    <location>
        <position position="1"/>
    </location>
</feature>
<keyword evidence="3 4" id="KW-0802">TPR repeat</keyword>
<dbReference type="Gene3D" id="1.25.40.10">
    <property type="entry name" value="Tetratricopeptide repeat domain"/>
    <property type="match status" value="1"/>
</dbReference>
<sequence length="268" mass="30743">VYEQSLKRNPRDSVLACRMGIALVKTHQYGKAINYYKEAIKTGSSNQLRKFSIADCISFIQQCHDDLTALCVNSCWRALWPEVVNDFAGFPTVDEDAQHIDQVARQLGGEGFHDLQEEELLGHAGEELIKEELAELVEEQRREDEWRKKKKVLMDMVFNVDPSIERAVNLRRGMEQLLTPYKEILKGLMHQVAQPSISILARQAGFDELESEDIEQVLASHTEELTNEDLQQITEHSPGVDEDDEEEPQRTLTTKRMAEVFTVIQQEM</sequence>
<evidence type="ECO:0000256" key="2">
    <source>
        <dbReference type="ARBA" id="ARBA00022737"/>
    </source>
</evidence>
<keyword evidence="2" id="KW-0677">Repeat</keyword>
<feature type="repeat" description="TPR" evidence="4">
    <location>
        <begin position="13"/>
        <end position="46"/>
    </location>
</feature>
<dbReference type="InterPro" id="IPR019734">
    <property type="entry name" value="TPR_rpt"/>
</dbReference>
<evidence type="ECO:0000313" key="7">
    <source>
        <dbReference type="Proteomes" id="UP000747542"/>
    </source>
</evidence>
<dbReference type="GO" id="GO:0061512">
    <property type="term" value="P:protein localization to cilium"/>
    <property type="evidence" value="ECO:0007669"/>
    <property type="project" value="TreeGrafter"/>
</dbReference>
<evidence type="ECO:0000256" key="3">
    <source>
        <dbReference type="ARBA" id="ARBA00022803"/>
    </source>
</evidence>
<accession>A0A8J5N6G7</accession>
<protein>
    <submittedName>
        <fullName evidence="6">Tetratricopeptide repeat protein 21B-like</fullName>
    </submittedName>
</protein>